<reference evidence="2 3" key="1">
    <citation type="submission" date="2020-04" db="EMBL/GenBank/DDBJ databases">
        <authorList>
            <person name="Hitch T.C.A."/>
            <person name="Wylensek D."/>
            <person name="Clavel T."/>
        </authorList>
    </citation>
    <scope>NUCLEOTIDE SEQUENCE [LARGE SCALE GENOMIC DNA]</scope>
    <source>
        <strain evidence="2 3">BSM-130-P53-3C</strain>
    </source>
</reference>
<organism evidence="2 3">
    <name type="scientific">Bifidobacterium thermophilum</name>
    <dbReference type="NCBI Taxonomy" id="33905"/>
    <lineage>
        <taxon>Bacteria</taxon>
        <taxon>Bacillati</taxon>
        <taxon>Actinomycetota</taxon>
        <taxon>Actinomycetes</taxon>
        <taxon>Bifidobacteriales</taxon>
        <taxon>Bifidobacteriaceae</taxon>
        <taxon>Bifidobacterium</taxon>
    </lineage>
</organism>
<keyword evidence="1" id="KW-0472">Membrane</keyword>
<keyword evidence="1" id="KW-0812">Transmembrane</keyword>
<feature type="transmembrane region" description="Helical" evidence="1">
    <location>
        <begin position="150"/>
        <end position="169"/>
    </location>
</feature>
<keyword evidence="1" id="KW-1133">Transmembrane helix</keyword>
<dbReference type="RefSeq" id="WP_168983983.1">
    <property type="nucleotide sequence ID" value="NZ_JABAGI010000003.1"/>
</dbReference>
<dbReference type="Proteomes" id="UP000588369">
    <property type="component" value="Unassembled WGS sequence"/>
</dbReference>
<gene>
    <name evidence="2" type="ORF">HF844_03565</name>
</gene>
<sequence>MQQVFSTLIARRNDGIQVVLESGFRYMADGGLSDHEAASQAYRLALRPATVDLRILTSDLGSHWGQSVPDMAVAVRRFETFLSGWRAWCGTLWPDDEWKTLLGECHRLVAMRRTEIEEQRTKVMLLQSEVSLIVAFVALVLAAVPLGWPAWMLGGLVAIGCGVAFVFIWHSRGVLAGVRPIAS</sequence>
<name>A0A7X9NQD2_9BIFI</name>
<evidence type="ECO:0000313" key="2">
    <source>
        <dbReference type="EMBL" id="NME61883.1"/>
    </source>
</evidence>
<accession>A0A7X9NQD2</accession>
<evidence type="ECO:0000313" key="3">
    <source>
        <dbReference type="Proteomes" id="UP000588369"/>
    </source>
</evidence>
<proteinExistence type="predicted"/>
<comment type="caution">
    <text evidence="2">The sequence shown here is derived from an EMBL/GenBank/DDBJ whole genome shotgun (WGS) entry which is preliminary data.</text>
</comment>
<evidence type="ECO:0000256" key="1">
    <source>
        <dbReference type="SAM" id="Phobius"/>
    </source>
</evidence>
<dbReference type="EMBL" id="JABAGI010000003">
    <property type="protein sequence ID" value="NME61883.1"/>
    <property type="molecule type" value="Genomic_DNA"/>
</dbReference>
<protein>
    <submittedName>
        <fullName evidence="2">Uncharacterized protein</fullName>
    </submittedName>
</protein>
<dbReference type="AlphaFoldDB" id="A0A7X9NQD2"/>
<feature type="transmembrane region" description="Helical" evidence="1">
    <location>
        <begin position="123"/>
        <end position="144"/>
    </location>
</feature>